<keyword evidence="3" id="KW-1185">Reference proteome</keyword>
<proteinExistence type="predicted"/>
<evidence type="ECO:0000313" key="2">
    <source>
        <dbReference type="EnsemblPlants" id="ONIVA10G13270.1"/>
    </source>
</evidence>
<organism evidence="2">
    <name type="scientific">Oryza nivara</name>
    <name type="common">Indian wild rice</name>
    <name type="synonym">Oryza sativa f. spontanea</name>
    <dbReference type="NCBI Taxonomy" id="4536"/>
    <lineage>
        <taxon>Eukaryota</taxon>
        <taxon>Viridiplantae</taxon>
        <taxon>Streptophyta</taxon>
        <taxon>Embryophyta</taxon>
        <taxon>Tracheophyta</taxon>
        <taxon>Spermatophyta</taxon>
        <taxon>Magnoliopsida</taxon>
        <taxon>Liliopsida</taxon>
        <taxon>Poales</taxon>
        <taxon>Poaceae</taxon>
        <taxon>BOP clade</taxon>
        <taxon>Oryzoideae</taxon>
        <taxon>Oryzeae</taxon>
        <taxon>Oryzinae</taxon>
        <taxon>Oryza</taxon>
    </lineage>
</organism>
<dbReference type="EnsemblPlants" id="ONIVA10G13270.1">
    <property type="protein sequence ID" value="ONIVA10G13270.1"/>
    <property type="gene ID" value="ONIVA10G13270"/>
</dbReference>
<accession>A0A0E0ITI7</accession>
<reference evidence="2" key="2">
    <citation type="submission" date="2018-04" db="EMBL/GenBank/DDBJ databases">
        <title>OnivRS2 (Oryza nivara Reference Sequence Version 2).</title>
        <authorList>
            <person name="Zhang J."/>
            <person name="Kudrna D."/>
            <person name="Lee S."/>
            <person name="Talag J."/>
            <person name="Rajasekar S."/>
            <person name="Welchert J."/>
            <person name="Hsing Y.-I."/>
            <person name="Wing R.A."/>
        </authorList>
    </citation>
    <scope>NUCLEOTIDE SEQUENCE [LARGE SCALE GENOMIC DNA]</scope>
</reference>
<evidence type="ECO:0000256" key="1">
    <source>
        <dbReference type="SAM" id="MobiDB-lite"/>
    </source>
</evidence>
<dbReference type="Proteomes" id="UP000006591">
    <property type="component" value="Chromosome 10"/>
</dbReference>
<evidence type="ECO:0000313" key="3">
    <source>
        <dbReference type="Proteomes" id="UP000006591"/>
    </source>
</evidence>
<name>A0A0E0ITI7_ORYNI</name>
<reference evidence="2" key="1">
    <citation type="submission" date="2015-04" db="UniProtKB">
        <authorList>
            <consortium name="EnsemblPlants"/>
        </authorList>
    </citation>
    <scope>IDENTIFICATION</scope>
    <source>
        <strain evidence="2">SL10</strain>
    </source>
</reference>
<dbReference type="Gramene" id="ONIVA10G13270.1">
    <property type="protein sequence ID" value="ONIVA10G13270.1"/>
    <property type="gene ID" value="ONIVA10G13270"/>
</dbReference>
<sequence>MARIGGGAEEIGEEGVSSELAGEITAGGGSAGRPRKTGGVSCRCRAHERRGSAARSESGVAMEGG</sequence>
<dbReference type="AlphaFoldDB" id="A0A0E0ITI7"/>
<dbReference type="HOGENOM" id="CLU_2853614_0_0_1"/>
<protein>
    <submittedName>
        <fullName evidence="2">Uncharacterized protein</fullName>
    </submittedName>
</protein>
<feature type="region of interest" description="Disordered" evidence="1">
    <location>
        <begin position="1"/>
        <end position="65"/>
    </location>
</feature>